<protein>
    <recommendedName>
        <fullName evidence="3">Methyltransferase domain-containing protein</fullName>
    </recommendedName>
</protein>
<sequence length="272" mass="32283">MSLSPHKFNKATYHLKRVTEFAKQYFKLIKWKSNSRILDIGCGPGHLLLQIEPLFPEDYAEILCIDKLEEMVNYFNSQKRDPRIKAIPMDIQTTSLSNDLKGRFDFVFSCDSLMYWSNIRQSFRNISQLMNEKGQLFFIWTKKGDVHDIYKAMNKIHKWAPYTSEFKNWTSYFDTENPTKALKTEFERVGIEILKSETMKSSFEDEERDNLTELFESLDYVSKRIPKSDLAEYKDDYRKIVDEKLTKERSSDNKMKWILPFEYIVVAAKKSC</sequence>
<dbReference type="InterPro" id="IPR029063">
    <property type="entry name" value="SAM-dependent_MTases_sf"/>
</dbReference>
<dbReference type="PANTHER" id="PTHR43861:SF1">
    <property type="entry name" value="TRANS-ACONITATE 2-METHYLTRANSFERASE"/>
    <property type="match status" value="1"/>
</dbReference>
<keyword evidence="2" id="KW-0808">Transferase</keyword>
<dbReference type="Proteomes" id="UP001431783">
    <property type="component" value="Unassembled WGS sequence"/>
</dbReference>
<dbReference type="GO" id="GO:0032259">
    <property type="term" value="P:methylation"/>
    <property type="evidence" value="ECO:0007669"/>
    <property type="project" value="UniProtKB-KW"/>
</dbReference>
<comment type="caution">
    <text evidence="4">The sequence shown here is derived from an EMBL/GenBank/DDBJ whole genome shotgun (WGS) entry which is preliminary data.</text>
</comment>
<dbReference type="GO" id="GO:0008168">
    <property type="term" value="F:methyltransferase activity"/>
    <property type="evidence" value="ECO:0007669"/>
    <property type="project" value="UniProtKB-KW"/>
</dbReference>
<dbReference type="InterPro" id="IPR041698">
    <property type="entry name" value="Methyltransf_25"/>
</dbReference>
<feature type="domain" description="Methyltransferase" evidence="3">
    <location>
        <begin position="37"/>
        <end position="134"/>
    </location>
</feature>
<accession>A0AAW1UWL6</accession>
<evidence type="ECO:0000256" key="1">
    <source>
        <dbReference type="ARBA" id="ARBA00022603"/>
    </source>
</evidence>
<keyword evidence="1" id="KW-0489">Methyltransferase</keyword>
<dbReference type="PANTHER" id="PTHR43861">
    <property type="entry name" value="TRANS-ACONITATE 2-METHYLTRANSFERASE-RELATED"/>
    <property type="match status" value="1"/>
</dbReference>
<organism evidence="4 5">
    <name type="scientific">Henosepilachna vigintioctopunctata</name>
    <dbReference type="NCBI Taxonomy" id="420089"/>
    <lineage>
        <taxon>Eukaryota</taxon>
        <taxon>Metazoa</taxon>
        <taxon>Ecdysozoa</taxon>
        <taxon>Arthropoda</taxon>
        <taxon>Hexapoda</taxon>
        <taxon>Insecta</taxon>
        <taxon>Pterygota</taxon>
        <taxon>Neoptera</taxon>
        <taxon>Endopterygota</taxon>
        <taxon>Coleoptera</taxon>
        <taxon>Polyphaga</taxon>
        <taxon>Cucujiformia</taxon>
        <taxon>Coccinelloidea</taxon>
        <taxon>Coccinellidae</taxon>
        <taxon>Epilachninae</taxon>
        <taxon>Epilachnini</taxon>
        <taxon>Henosepilachna</taxon>
    </lineage>
</organism>
<dbReference type="SUPFAM" id="SSF53335">
    <property type="entry name" value="S-adenosyl-L-methionine-dependent methyltransferases"/>
    <property type="match status" value="1"/>
</dbReference>
<keyword evidence="5" id="KW-1185">Reference proteome</keyword>
<dbReference type="EMBL" id="JARQZJ010000112">
    <property type="protein sequence ID" value="KAK9887509.1"/>
    <property type="molecule type" value="Genomic_DNA"/>
</dbReference>
<dbReference type="Gene3D" id="3.40.50.150">
    <property type="entry name" value="Vaccinia Virus protein VP39"/>
    <property type="match status" value="1"/>
</dbReference>
<gene>
    <name evidence="4" type="ORF">WA026_023059</name>
</gene>
<name>A0AAW1UWL6_9CUCU</name>
<reference evidence="4 5" key="1">
    <citation type="submission" date="2023-03" db="EMBL/GenBank/DDBJ databases">
        <title>Genome insight into feeding habits of ladybird beetles.</title>
        <authorList>
            <person name="Li H.-S."/>
            <person name="Huang Y.-H."/>
            <person name="Pang H."/>
        </authorList>
    </citation>
    <scope>NUCLEOTIDE SEQUENCE [LARGE SCALE GENOMIC DNA]</scope>
    <source>
        <strain evidence="4">SYSU_2023b</strain>
        <tissue evidence="4">Whole body</tissue>
    </source>
</reference>
<dbReference type="Pfam" id="PF13649">
    <property type="entry name" value="Methyltransf_25"/>
    <property type="match status" value="1"/>
</dbReference>
<evidence type="ECO:0000313" key="5">
    <source>
        <dbReference type="Proteomes" id="UP001431783"/>
    </source>
</evidence>
<evidence type="ECO:0000256" key="2">
    <source>
        <dbReference type="ARBA" id="ARBA00022679"/>
    </source>
</evidence>
<evidence type="ECO:0000313" key="4">
    <source>
        <dbReference type="EMBL" id="KAK9887509.1"/>
    </source>
</evidence>
<proteinExistence type="predicted"/>
<evidence type="ECO:0000259" key="3">
    <source>
        <dbReference type="Pfam" id="PF13649"/>
    </source>
</evidence>
<dbReference type="CDD" id="cd02440">
    <property type="entry name" value="AdoMet_MTases"/>
    <property type="match status" value="1"/>
</dbReference>
<dbReference type="AlphaFoldDB" id="A0AAW1UWL6"/>